<keyword evidence="3" id="KW-1185">Reference proteome</keyword>
<sequence length="221" mass="23014">MTDDTNDTTATPDATGSDTATGAGNTMQQASAGNNPHTPEAKPKQGESHMIERLRREAAGYRTKLREAEATLEARADTIRTVLGAQVREHVAGVAANVATLEALGFDPTAYVDPATGAVDLQRAHDDATALRDTHGLASADPVSDAAKHAAHVAGGDLVPPEVIRGATPEQMQAHAKALLEWVNTLVPFAPTVPGENAGSRPNLAPGAERWIQEAIQGKGL</sequence>
<proteinExistence type="predicted"/>
<gene>
    <name evidence="2" type="ORF">CPPEL_02505</name>
</gene>
<dbReference type="EMBL" id="CP033898">
    <property type="protein sequence ID" value="AZA08637.1"/>
    <property type="molecule type" value="Genomic_DNA"/>
</dbReference>
<feature type="compositionally biased region" description="Polar residues" evidence="1">
    <location>
        <begin position="16"/>
        <end position="37"/>
    </location>
</feature>
<reference evidence="2 3" key="1">
    <citation type="submission" date="2018-11" db="EMBL/GenBank/DDBJ databases">
        <authorList>
            <person name="Kleinhagauer T."/>
            <person name="Glaeser S.P."/>
            <person name="Spergser J."/>
            <person name="Ruckert C."/>
            <person name="Kaempfer P."/>
            <person name="Busse H.-J."/>
        </authorList>
    </citation>
    <scope>NUCLEOTIDE SEQUENCE [LARGE SCALE GENOMIC DNA]</scope>
    <source>
        <strain evidence="2 3">812CH</strain>
    </source>
</reference>
<evidence type="ECO:0000313" key="3">
    <source>
        <dbReference type="Proteomes" id="UP000271426"/>
    </source>
</evidence>
<feature type="region of interest" description="Disordered" evidence="1">
    <location>
        <begin position="1"/>
        <end position="48"/>
    </location>
</feature>
<dbReference type="KEGG" id="cpso:CPPEL_02505"/>
<feature type="compositionally biased region" description="Basic and acidic residues" evidence="1">
    <location>
        <begin position="39"/>
        <end position="48"/>
    </location>
</feature>
<dbReference type="Proteomes" id="UP000271426">
    <property type="component" value="Chromosome"/>
</dbReference>
<dbReference type="RefSeq" id="WP_123959655.1">
    <property type="nucleotide sequence ID" value="NZ_CP033898.1"/>
</dbReference>
<accession>A0A3G6ISZ1</accession>
<evidence type="ECO:0000313" key="2">
    <source>
        <dbReference type="EMBL" id="AZA08637.1"/>
    </source>
</evidence>
<name>A0A3G6ISZ1_9CORY</name>
<protein>
    <submittedName>
        <fullName evidence="2">Uncharacterized protein</fullName>
    </submittedName>
</protein>
<dbReference type="AlphaFoldDB" id="A0A3G6ISZ1"/>
<evidence type="ECO:0000256" key="1">
    <source>
        <dbReference type="SAM" id="MobiDB-lite"/>
    </source>
</evidence>
<organism evidence="2 3">
    <name type="scientific">Corynebacterium pseudopelargi</name>
    <dbReference type="NCBI Taxonomy" id="2080757"/>
    <lineage>
        <taxon>Bacteria</taxon>
        <taxon>Bacillati</taxon>
        <taxon>Actinomycetota</taxon>
        <taxon>Actinomycetes</taxon>
        <taxon>Mycobacteriales</taxon>
        <taxon>Corynebacteriaceae</taxon>
        <taxon>Corynebacterium</taxon>
    </lineage>
</organism>